<dbReference type="Gene3D" id="3.30.40.10">
    <property type="entry name" value="Zinc/RING finger domain, C3HC4 (zinc finger)"/>
    <property type="match status" value="1"/>
</dbReference>
<dbReference type="InterPro" id="IPR013083">
    <property type="entry name" value="Znf_RING/FYVE/PHD"/>
</dbReference>
<feature type="region of interest" description="Disordered" evidence="5">
    <location>
        <begin position="64"/>
        <end position="119"/>
    </location>
</feature>
<dbReference type="PANTHER" id="PTHR23041:SF78">
    <property type="entry name" value="E3 UBIQUITIN-PROTEIN LIGASE RNF4"/>
    <property type="match status" value="1"/>
</dbReference>
<dbReference type="Pfam" id="PF00097">
    <property type="entry name" value="zf-C3HC4"/>
    <property type="match status" value="1"/>
</dbReference>
<dbReference type="SMART" id="SM00184">
    <property type="entry name" value="RING"/>
    <property type="match status" value="1"/>
</dbReference>
<keyword evidence="8" id="KW-1185">Reference proteome</keyword>
<evidence type="ECO:0000256" key="1">
    <source>
        <dbReference type="ARBA" id="ARBA00022723"/>
    </source>
</evidence>
<evidence type="ECO:0000313" key="7">
    <source>
        <dbReference type="EMBL" id="KZT68408.1"/>
    </source>
</evidence>
<protein>
    <recommendedName>
        <fullName evidence="6">RING-type domain-containing protein</fullName>
    </recommendedName>
</protein>
<dbReference type="InterPro" id="IPR001841">
    <property type="entry name" value="Znf_RING"/>
</dbReference>
<accession>A0A165PMY2</accession>
<keyword evidence="1" id="KW-0479">Metal-binding</keyword>
<dbReference type="GO" id="GO:0008270">
    <property type="term" value="F:zinc ion binding"/>
    <property type="evidence" value="ECO:0007669"/>
    <property type="project" value="UniProtKB-KW"/>
</dbReference>
<evidence type="ECO:0000313" key="8">
    <source>
        <dbReference type="Proteomes" id="UP000076727"/>
    </source>
</evidence>
<dbReference type="SUPFAM" id="SSF57850">
    <property type="entry name" value="RING/U-box"/>
    <property type="match status" value="1"/>
</dbReference>
<dbReference type="AlphaFoldDB" id="A0A165PMY2"/>
<dbReference type="PROSITE" id="PS00518">
    <property type="entry name" value="ZF_RING_1"/>
    <property type="match status" value="1"/>
</dbReference>
<proteinExistence type="predicted"/>
<evidence type="ECO:0000256" key="3">
    <source>
        <dbReference type="ARBA" id="ARBA00022833"/>
    </source>
</evidence>
<dbReference type="Proteomes" id="UP000076727">
    <property type="component" value="Unassembled WGS sequence"/>
</dbReference>
<dbReference type="InterPro" id="IPR018957">
    <property type="entry name" value="Znf_C3HC4_RING-type"/>
</dbReference>
<dbReference type="PROSITE" id="PS50089">
    <property type="entry name" value="ZF_RING_2"/>
    <property type="match status" value="1"/>
</dbReference>
<dbReference type="STRING" id="1314783.A0A165PMY2"/>
<dbReference type="OrthoDB" id="6333297at2759"/>
<reference evidence="7 8" key="1">
    <citation type="journal article" date="2016" name="Mol. Biol. Evol.">
        <title>Comparative Genomics of Early-Diverging Mushroom-Forming Fungi Provides Insights into the Origins of Lignocellulose Decay Capabilities.</title>
        <authorList>
            <person name="Nagy L.G."/>
            <person name="Riley R."/>
            <person name="Tritt A."/>
            <person name="Adam C."/>
            <person name="Daum C."/>
            <person name="Floudas D."/>
            <person name="Sun H."/>
            <person name="Yadav J.S."/>
            <person name="Pangilinan J."/>
            <person name="Larsson K.H."/>
            <person name="Matsuura K."/>
            <person name="Barry K."/>
            <person name="Labutti K."/>
            <person name="Kuo R."/>
            <person name="Ohm R.A."/>
            <person name="Bhattacharya S.S."/>
            <person name="Shirouzu T."/>
            <person name="Yoshinaga Y."/>
            <person name="Martin F.M."/>
            <person name="Grigoriev I.V."/>
            <person name="Hibbett D.S."/>
        </authorList>
    </citation>
    <scope>NUCLEOTIDE SEQUENCE [LARGE SCALE GENOMIC DNA]</scope>
    <source>
        <strain evidence="7 8">L-15889</strain>
    </source>
</reference>
<dbReference type="EMBL" id="KV429067">
    <property type="protein sequence ID" value="KZT68408.1"/>
    <property type="molecule type" value="Genomic_DNA"/>
</dbReference>
<keyword evidence="3" id="KW-0862">Zinc</keyword>
<evidence type="ECO:0000256" key="2">
    <source>
        <dbReference type="ARBA" id="ARBA00022771"/>
    </source>
</evidence>
<dbReference type="InterPro" id="IPR017907">
    <property type="entry name" value="Znf_RING_CS"/>
</dbReference>
<dbReference type="PANTHER" id="PTHR23041">
    <property type="entry name" value="RING FINGER DOMAIN-CONTAINING"/>
    <property type="match status" value="1"/>
</dbReference>
<evidence type="ECO:0000256" key="4">
    <source>
        <dbReference type="PROSITE-ProRule" id="PRU00175"/>
    </source>
</evidence>
<gene>
    <name evidence="7" type="ORF">DAEQUDRAFT_333853</name>
</gene>
<feature type="compositionally biased region" description="Polar residues" evidence="5">
    <location>
        <begin position="93"/>
        <end position="103"/>
    </location>
</feature>
<keyword evidence="2 4" id="KW-0863">Zinc-finger</keyword>
<evidence type="ECO:0000259" key="6">
    <source>
        <dbReference type="PROSITE" id="PS50089"/>
    </source>
</evidence>
<evidence type="ECO:0000256" key="5">
    <source>
        <dbReference type="SAM" id="MobiDB-lite"/>
    </source>
</evidence>
<feature type="domain" description="RING-type" evidence="6">
    <location>
        <begin position="123"/>
        <end position="162"/>
    </location>
</feature>
<dbReference type="InterPro" id="IPR047134">
    <property type="entry name" value="RNF4"/>
</dbReference>
<name>A0A165PMY2_9APHY</name>
<feature type="compositionally biased region" description="Polar residues" evidence="5">
    <location>
        <begin position="70"/>
        <end position="86"/>
    </location>
</feature>
<sequence length="172" mass="18377">MPEVIEVDGLIGPKDVLYKLLYPVAPRSDACTFSRTTRAPSPMSSMSSACRRAASVGLFLEPEDAPSLSMERTSTSAESKTLSEEISSVAALASTTTGRSASTHPAPPESAPQSRPTGPSWHCRSCGKDPCENPTATQCGHIFCHGCIVKEIADKMGCPVCHKMFLLRLQVH</sequence>
<organism evidence="7 8">
    <name type="scientific">Daedalea quercina L-15889</name>
    <dbReference type="NCBI Taxonomy" id="1314783"/>
    <lineage>
        <taxon>Eukaryota</taxon>
        <taxon>Fungi</taxon>
        <taxon>Dikarya</taxon>
        <taxon>Basidiomycota</taxon>
        <taxon>Agaricomycotina</taxon>
        <taxon>Agaricomycetes</taxon>
        <taxon>Polyporales</taxon>
        <taxon>Fomitopsis</taxon>
    </lineage>
</organism>